<evidence type="ECO:0000313" key="2">
    <source>
        <dbReference type="EMBL" id="TKV58687.1"/>
    </source>
</evidence>
<evidence type="ECO:0000313" key="3">
    <source>
        <dbReference type="Proteomes" id="UP000306985"/>
    </source>
</evidence>
<reference evidence="2 3" key="1">
    <citation type="submission" date="2019-05" db="EMBL/GenBank/DDBJ databases">
        <title>Nakamurella sp. N5BH11, whole genome shotgun sequence.</title>
        <authorList>
            <person name="Tuo L."/>
        </authorList>
    </citation>
    <scope>NUCLEOTIDE SEQUENCE [LARGE SCALE GENOMIC DNA]</scope>
    <source>
        <strain evidence="2 3">N5BH11</strain>
    </source>
</reference>
<dbReference type="Proteomes" id="UP000306985">
    <property type="component" value="Unassembled WGS sequence"/>
</dbReference>
<dbReference type="Pfam" id="PF01370">
    <property type="entry name" value="Epimerase"/>
    <property type="match status" value="1"/>
</dbReference>
<dbReference type="EMBL" id="SZZH01000003">
    <property type="protein sequence ID" value="TKV58687.1"/>
    <property type="molecule type" value="Genomic_DNA"/>
</dbReference>
<sequence length="326" mass="33814">MDMTQYVVAGAGPVGTTVARQLATAGHHVRLLTRSGRGPDHPSIERVATDISRVDDLTAQLDGSAAIFSCIHASRYAAATWRAELPAADAAVLTAAGRVGATAVFPESLYGFGPVDGPMTERTPLAATTGKPGIRVELLHARAASPTRTISVAASDFYGPEVLTAHAGERMVARVLAGRSVQVIGSADQPHSFTYVPDLAAAMIAAAGRPGPDDEFLLAPTAPAITQRALVGLFAAAADVAAPRVGRLPVGLLRAVGVVHGGSRELAELGYQFTAPFVLDSRSSERILGLAATPLGEGVRATVQWWRQRLSTAPGATADVDHVGRR</sequence>
<dbReference type="InterPro" id="IPR001509">
    <property type="entry name" value="Epimerase_deHydtase"/>
</dbReference>
<dbReference type="GO" id="GO:0005737">
    <property type="term" value="C:cytoplasm"/>
    <property type="evidence" value="ECO:0007669"/>
    <property type="project" value="TreeGrafter"/>
</dbReference>
<comment type="caution">
    <text evidence="2">The sequence shown here is derived from an EMBL/GenBank/DDBJ whole genome shotgun (WGS) entry which is preliminary data.</text>
</comment>
<dbReference type="SUPFAM" id="SSF51735">
    <property type="entry name" value="NAD(P)-binding Rossmann-fold domains"/>
    <property type="match status" value="1"/>
</dbReference>
<organism evidence="2 3">
    <name type="scientific">Nakamurella flava</name>
    <dbReference type="NCBI Taxonomy" id="2576308"/>
    <lineage>
        <taxon>Bacteria</taxon>
        <taxon>Bacillati</taxon>
        <taxon>Actinomycetota</taxon>
        <taxon>Actinomycetes</taxon>
        <taxon>Nakamurellales</taxon>
        <taxon>Nakamurellaceae</taxon>
        <taxon>Nakamurella</taxon>
    </lineage>
</organism>
<feature type="domain" description="NAD-dependent epimerase/dehydratase" evidence="1">
    <location>
        <begin position="8"/>
        <end position="209"/>
    </location>
</feature>
<protein>
    <submittedName>
        <fullName evidence="2">NAD-dependent epimerase/dehydratase family protein</fullName>
    </submittedName>
</protein>
<dbReference type="InterPro" id="IPR051783">
    <property type="entry name" value="NAD(P)-dependent_oxidoreduct"/>
</dbReference>
<dbReference type="Gene3D" id="3.40.50.720">
    <property type="entry name" value="NAD(P)-binding Rossmann-like Domain"/>
    <property type="match status" value="1"/>
</dbReference>
<dbReference type="RefSeq" id="WP_137450347.1">
    <property type="nucleotide sequence ID" value="NZ_SZZH01000003.1"/>
</dbReference>
<keyword evidence="3" id="KW-1185">Reference proteome</keyword>
<accession>A0A4U6QEL5</accession>
<dbReference type="GO" id="GO:0004029">
    <property type="term" value="F:aldehyde dehydrogenase (NAD+) activity"/>
    <property type="evidence" value="ECO:0007669"/>
    <property type="project" value="TreeGrafter"/>
</dbReference>
<gene>
    <name evidence="2" type="ORF">FDO65_14295</name>
</gene>
<dbReference type="InterPro" id="IPR036291">
    <property type="entry name" value="NAD(P)-bd_dom_sf"/>
</dbReference>
<evidence type="ECO:0000259" key="1">
    <source>
        <dbReference type="Pfam" id="PF01370"/>
    </source>
</evidence>
<dbReference type="AlphaFoldDB" id="A0A4U6QEL5"/>
<proteinExistence type="predicted"/>
<dbReference type="PANTHER" id="PTHR48079:SF6">
    <property type="entry name" value="NAD(P)-BINDING DOMAIN-CONTAINING PROTEIN-RELATED"/>
    <property type="match status" value="1"/>
</dbReference>
<name>A0A4U6QEL5_9ACTN</name>
<dbReference type="PANTHER" id="PTHR48079">
    <property type="entry name" value="PROTEIN YEEZ"/>
    <property type="match status" value="1"/>
</dbReference>
<dbReference type="OrthoDB" id="8205493at2"/>